<dbReference type="OrthoDB" id="2985014at2759"/>
<reference evidence="14" key="1">
    <citation type="submission" date="2022-01" db="EMBL/GenBank/DDBJ databases">
        <authorList>
            <person name="King R."/>
        </authorList>
    </citation>
    <scope>NUCLEOTIDE SEQUENCE</scope>
</reference>
<evidence type="ECO:0000256" key="2">
    <source>
        <dbReference type="ARBA" id="ARBA00008586"/>
    </source>
</evidence>
<evidence type="ECO:0000313" key="15">
    <source>
        <dbReference type="Proteomes" id="UP001153636"/>
    </source>
</evidence>
<evidence type="ECO:0000256" key="8">
    <source>
        <dbReference type="ARBA" id="ARBA00023136"/>
    </source>
</evidence>
<dbReference type="InterPro" id="IPR011701">
    <property type="entry name" value="MFS"/>
</dbReference>
<keyword evidence="3" id="KW-0813">Transport</keyword>
<feature type="transmembrane region" description="Helical" evidence="12">
    <location>
        <begin position="73"/>
        <end position="94"/>
    </location>
</feature>
<keyword evidence="8 12" id="KW-0472">Membrane</keyword>
<dbReference type="AlphaFoldDB" id="A0A9P0CM63"/>
<evidence type="ECO:0000313" key="14">
    <source>
        <dbReference type="EMBL" id="CAH1100631.1"/>
    </source>
</evidence>
<evidence type="ECO:0000256" key="11">
    <source>
        <dbReference type="ARBA" id="ARBA00068450"/>
    </source>
</evidence>
<sequence length="487" mass="53532">MKEQVTSIKIDSKLAPKPAGFGYRHLQYALMFAACTVAYGMRGVLNVAIIAIIKKYSDDKDYKTYPEWESKKNLMLSSFFWGYICLQVGAGQLAKNYGPKLFLCVAIFVTSLFTILIPILGEAIGYGGVILCRIVQGLSQGFLVPSIHNLLSHWAPTSERATYGSAVYAGQALGNVFAMPITGFICATRFGWPASFYLYGSLGMTWCIIWILFGSDSPARHKSISDEELKFIESSILQEGDVTKIATPWKSIFTSLPMIAVIVAHVGQNWGFWTLLTEIPSFMEKILGEDIASNSLLSALPYFIMWLLTLLLSPIADKIIDKEIVSLVASRKIFNTIGFGVPAIALISLCFVTDKTTTMILLVVAVGFNSAQYSGFNINHIDLSPNHSGTLMAITNSSATVASILAPLAVDFFVHISHYEETDKSLWNIVFCVAAGVYLAANIFYIIFASGELQPWNNIGEKVKEDKLNQDKVKLGILRKISVISVA</sequence>
<organism evidence="14 15">
    <name type="scientific">Psylliodes chrysocephalus</name>
    <dbReference type="NCBI Taxonomy" id="3402493"/>
    <lineage>
        <taxon>Eukaryota</taxon>
        <taxon>Metazoa</taxon>
        <taxon>Ecdysozoa</taxon>
        <taxon>Arthropoda</taxon>
        <taxon>Hexapoda</taxon>
        <taxon>Insecta</taxon>
        <taxon>Pterygota</taxon>
        <taxon>Neoptera</taxon>
        <taxon>Endopterygota</taxon>
        <taxon>Coleoptera</taxon>
        <taxon>Polyphaga</taxon>
        <taxon>Cucujiformia</taxon>
        <taxon>Chrysomeloidea</taxon>
        <taxon>Chrysomelidae</taxon>
        <taxon>Galerucinae</taxon>
        <taxon>Alticini</taxon>
        <taxon>Psylliodes</taxon>
    </lineage>
</organism>
<evidence type="ECO:0000256" key="10">
    <source>
        <dbReference type="ARBA" id="ARBA00054632"/>
    </source>
</evidence>
<dbReference type="FunFam" id="1.20.1250.20:FF:000003">
    <property type="entry name" value="Solute carrier family 17 member 3"/>
    <property type="match status" value="1"/>
</dbReference>
<dbReference type="GO" id="GO:0015293">
    <property type="term" value="F:symporter activity"/>
    <property type="evidence" value="ECO:0007669"/>
    <property type="project" value="UniProtKB-KW"/>
</dbReference>
<feature type="transmembrane region" description="Helical" evidence="12">
    <location>
        <begin position="333"/>
        <end position="353"/>
    </location>
</feature>
<comment type="similarity">
    <text evidence="2">Belongs to the major facilitator superfamily. Sodium/anion cotransporter family.</text>
</comment>
<evidence type="ECO:0000256" key="3">
    <source>
        <dbReference type="ARBA" id="ARBA00022448"/>
    </source>
</evidence>
<feature type="transmembrane region" description="Helical" evidence="12">
    <location>
        <begin position="390"/>
        <end position="414"/>
    </location>
</feature>
<evidence type="ECO:0000256" key="9">
    <source>
        <dbReference type="ARBA" id="ARBA00023201"/>
    </source>
</evidence>
<comment type="subcellular location">
    <subcellularLocation>
        <location evidence="1">Membrane</location>
        <topology evidence="1">Multi-pass membrane protein</topology>
    </subcellularLocation>
</comment>
<dbReference type="GO" id="GO:0016020">
    <property type="term" value="C:membrane"/>
    <property type="evidence" value="ECO:0007669"/>
    <property type="project" value="UniProtKB-SubCell"/>
</dbReference>
<dbReference type="GO" id="GO:0006820">
    <property type="term" value="P:monoatomic anion transport"/>
    <property type="evidence" value="ECO:0007669"/>
    <property type="project" value="TreeGrafter"/>
</dbReference>
<keyword evidence="4 12" id="KW-0812">Transmembrane</keyword>
<keyword evidence="9" id="KW-0739">Sodium transport</keyword>
<feature type="transmembrane region" description="Helical" evidence="12">
    <location>
        <begin position="28"/>
        <end position="53"/>
    </location>
</feature>
<dbReference type="PROSITE" id="PS50850">
    <property type="entry name" value="MFS"/>
    <property type="match status" value="1"/>
</dbReference>
<keyword evidence="7" id="KW-0915">Sodium</keyword>
<evidence type="ECO:0000256" key="1">
    <source>
        <dbReference type="ARBA" id="ARBA00004141"/>
    </source>
</evidence>
<feature type="transmembrane region" description="Helical" evidence="12">
    <location>
        <begin position="196"/>
        <end position="213"/>
    </location>
</feature>
<dbReference type="Proteomes" id="UP001153636">
    <property type="component" value="Chromosome 10"/>
</dbReference>
<feature type="transmembrane region" description="Helical" evidence="12">
    <location>
        <begin position="359"/>
        <end position="378"/>
    </location>
</feature>
<gene>
    <name evidence="14" type="ORF">PSYICH_LOCUS1473</name>
</gene>
<feature type="transmembrane region" description="Helical" evidence="12">
    <location>
        <begin position="426"/>
        <end position="448"/>
    </location>
</feature>
<protein>
    <recommendedName>
        <fullName evidence="11">Putative inorganic phosphate cotransporter</fullName>
    </recommendedName>
</protein>
<dbReference type="InterPro" id="IPR050382">
    <property type="entry name" value="MFS_Na/Anion_cotransporter"/>
</dbReference>
<feature type="transmembrane region" description="Helical" evidence="12">
    <location>
        <begin position="101"/>
        <end position="120"/>
    </location>
</feature>
<dbReference type="CDD" id="cd17318">
    <property type="entry name" value="MFS_SLC17"/>
    <property type="match status" value="1"/>
</dbReference>
<keyword evidence="15" id="KW-1185">Reference proteome</keyword>
<evidence type="ECO:0000259" key="13">
    <source>
        <dbReference type="PROSITE" id="PS50850"/>
    </source>
</evidence>
<dbReference type="Pfam" id="PF07690">
    <property type="entry name" value="MFS_1"/>
    <property type="match status" value="1"/>
</dbReference>
<name>A0A9P0CM63_9CUCU</name>
<dbReference type="InterPro" id="IPR036259">
    <property type="entry name" value="MFS_trans_sf"/>
</dbReference>
<dbReference type="InterPro" id="IPR020846">
    <property type="entry name" value="MFS_dom"/>
</dbReference>
<accession>A0A9P0CM63</accession>
<dbReference type="PANTHER" id="PTHR11662">
    <property type="entry name" value="SOLUTE CARRIER FAMILY 17"/>
    <property type="match status" value="1"/>
</dbReference>
<evidence type="ECO:0000256" key="5">
    <source>
        <dbReference type="ARBA" id="ARBA00022847"/>
    </source>
</evidence>
<dbReference type="FunFam" id="1.20.1250.20:FF:000144">
    <property type="entry name" value="Picot, isoform B"/>
    <property type="match status" value="1"/>
</dbReference>
<feature type="transmembrane region" description="Helical" evidence="12">
    <location>
        <begin position="166"/>
        <end position="190"/>
    </location>
</feature>
<evidence type="ECO:0000256" key="7">
    <source>
        <dbReference type="ARBA" id="ARBA00023053"/>
    </source>
</evidence>
<dbReference type="EMBL" id="OV651822">
    <property type="protein sequence ID" value="CAH1100631.1"/>
    <property type="molecule type" value="Genomic_DNA"/>
</dbReference>
<feature type="domain" description="Major facilitator superfamily (MFS) profile" evidence="13">
    <location>
        <begin position="26"/>
        <end position="453"/>
    </location>
</feature>
<feature type="transmembrane region" description="Helical" evidence="12">
    <location>
        <begin position="291"/>
        <end position="312"/>
    </location>
</feature>
<keyword evidence="5" id="KW-0769">Symport</keyword>
<evidence type="ECO:0000256" key="12">
    <source>
        <dbReference type="SAM" id="Phobius"/>
    </source>
</evidence>
<dbReference type="SUPFAM" id="SSF103473">
    <property type="entry name" value="MFS general substrate transporter"/>
    <property type="match status" value="1"/>
</dbReference>
<evidence type="ECO:0000256" key="4">
    <source>
        <dbReference type="ARBA" id="ARBA00022692"/>
    </source>
</evidence>
<dbReference type="PANTHER" id="PTHR11662:SF280">
    <property type="entry name" value="FI21844P1-RELATED"/>
    <property type="match status" value="1"/>
</dbReference>
<comment type="function">
    <text evidence="10">May be an inorganic phosphate cotransporter.</text>
</comment>
<evidence type="ECO:0000256" key="6">
    <source>
        <dbReference type="ARBA" id="ARBA00022989"/>
    </source>
</evidence>
<dbReference type="GO" id="GO:0006814">
    <property type="term" value="P:sodium ion transport"/>
    <property type="evidence" value="ECO:0007669"/>
    <property type="project" value="UniProtKB-KW"/>
</dbReference>
<keyword evidence="9" id="KW-0406">Ion transport</keyword>
<dbReference type="PROSITE" id="PS51257">
    <property type="entry name" value="PROKAR_LIPOPROTEIN"/>
    <property type="match status" value="1"/>
</dbReference>
<keyword evidence="6 12" id="KW-1133">Transmembrane helix</keyword>
<dbReference type="Gene3D" id="1.20.1250.20">
    <property type="entry name" value="MFS general substrate transporter like domains"/>
    <property type="match status" value="2"/>
</dbReference>
<proteinExistence type="inferred from homology"/>